<organism evidence="2 3">
    <name type="scientific">Actinoplanes ianthinogenes</name>
    <dbReference type="NCBI Taxonomy" id="122358"/>
    <lineage>
        <taxon>Bacteria</taxon>
        <taxon>Bacillati</taxon>
        <taxon>Actinomycetota</taxon>
        <taxon>Actinomycetes</taxon>
        <taxon>Micromonosporales</taxon>
        <taxon>Micromonosporaceae</taxon>
        <taxon>Actinoplanes</taxon>
    </lineage>
</organism>
<dbReference type="CDD" id="cd00448">
    <property type="entry name" value="YjgF_YER057c_UK114_family"/>
    <property type="match status" value="1"/>
</dbReference>
<gene>
    <name evidence="2" type="ORF">Aiant_03730</name>
</gene>
<keyword evidence="3" id="KW-1185">Reference proteome</keyword>
<dbReference type="RefSeq" id="WP_189335597.1">
    <property type="nucleotide sequence ID" value="NZ_AP023356.1"/>
</dbReference>
<dbReference type="Pfam" id="PF01042">
    <property type="entry name" value="Ribonuc_L-PSP"/>
    <property type="match status" value="1"/>
</dbReference>
<dbReference type="SUPFAM" id="SSF55298">
    <property type="entry name" value="YjgF-like"/>
    <property type="match status" value="1"/>
</dbReference>
<dbReference type="PANTHER" id="PTHR11803:SF58">
    <property type="entry name" value="PROTEIN HMF1-RELATED"/>
    <property type="match status" value="1"/>
</dbReference>
<dbReference type="Proteomes" id="UP000676967">
    <property type="component" value="Chromosome"/>
</dbReference>
<comment type="similarity">
    <text evidence="1">Belongs to the RutC family.</text>
</comment>
<evidence type="ECO:0000256" key="1">
    <source>
        <dbReference type="ARBA" id="ARBA00010552"/>
    </source>
</evidence>
<protein>
    <recommendedName>
        <fullName evidence="4">Enamine deaminase RidA (YjgF/YER057c/UK114 family)</fullName>
    </recommendedName>
</protein>
<sequence length="136" mass="13933">MKLTLDNPATAPAPYANRFSHVARLDLPGGALLTLSGQVAIDDTGAVLAPGEAGPQAARIFEVIGGLLAAHGAGFGDVLHVRTYMLDLADLPAYAAVRREVFTGTPPASTTVQVSGLFLPGLVLEVEVTAAVGDRT</sequence>
<dbReference type="PANTHER" id="PTHR11803">
    <property type="entry name" value="2-IMINOBUTANOATE/2-IMINOPROPANOATE DEAMINASE RIDA"/>
    <property type="match status" value="1"/>
</dbReference>
<dbReference type="InterPro" id="IPR006175">
    <property type="entry name" value="YjgF/YER057c/UK114"/>
</dbReference>
<dbReference type="Gene3D" id="3.30.1330.40">
    <property type="entry name" value="RutC-like"/>
    <property type="match status" value="1"/>
</dbReference>
<evidence type="ECO:0000313" key="2">
    <source>
        <dbReference type="EMBL" id="BCJ39716.1"/>
    </source>
</evidence>
<reference evidence="2 3" key="1">
    <citation type="submission" date="2020-08" db="EMBL/GenBank/DDBJ databases">
        <title>Whole genome shotgun sequence of Actinoplanes ianthinogenes NBRC 13996.</title>
        <authorList>
            <person name="Komaki H."/>
            <person name="Tamura T."/>
        </authorList>
    </citation>
    <scope>NUCLEOTIDE SEQUENCE [LARGE SCALE GENOMIC DNA]</scope>
    <source>
        <strain evidence="2 3">NBRC 13996</strain>
    </source>
</reference>
<dbReference type="InterPro" id="IPR035959">
    <property type="entry name" value="RutC-like_sf"/>
</dbReference>
<proteinExistence type="inferred from homology"/>
<evidence type="ECO:0008006" key="4">
    <source>
        <dbReference type="Google" id="ProtNLM"/>
    </source>
</evidence>
<accession>A0ABM7LKD3</accession>
<evidence type="ECO:0000313" key="3">
    <source>
        <dbReference type="Proteomes" id="UP000676967"/>
    </source>
</evidence>
<name>A0ABM7LKD3_9ACTN</name>
<dbReference type="EMBL" id="AP023356">
    <property type="protein sequence ID" value="BCJ39716.1"/>
    <property type="molecule type" value="Genomic_DNA"/>
</dbReference>